<sequence>MSDISSSKNRSAQSAPARRNLWLLIATIVLVLGSIFLFMPPQDRINQGLDIQGGLSVVLSANSTDGSDVSSDDMEKSRSIIESRVNALGASEAVVQLQGDNQILVQIPGISDTQEALNTIGKTGKLEFARLDSFTDADVAKKIDAGEYMTQKTATDAYGTTLPTGESELAGMTVEPGTYTPIVTGDDIERITVDRASETSADYAVNLALNSEGGKAFAEASTDLAPTKGKIVIILDGVVQSAPAVQSAIPDGRVSITGNYTLDEAKSLQTVLESGSLPIDFEFEQAQTVGPTLGQDALHSGVLVAAVGLLLVMLYLLVFYRGLGFITAAAMLVFAALYLGILAGLSRLGLFSLSLAGIAGIVLTIGMAADSSILTLERFREEIRMGRSVRAASMTGVRHGILTSIDADLVTLVSALTLFFLASASVKGFGLTLALGIFCDIVMMLLFKAPIIRLLAPRLIARHPGFWGVKDCENAAPYFEGSSVAPEGYKIPGRFIKRDFAILKYRKVTLALAAVAIVAVVGLIGIRGIEFGIEFVGGTSVSFHDTGDVTTEQLRDAFADAGEGDAVIQTTSADGAEGFLVRTTTTSAEDATAVANQVAGSFGWSTDSFEVTTIGPDWGTSVIKASVLAFLVSLVLIIIYISLRFRDYKMGVTAVVALLHDLILVFGIYALLGREVTPNTIAAILTILGYSLYDTVVVFHRINENMKDESIKCTFMSMANHSINEVLMRSMNTSITSLIPVVAMLLFGGETLKDFALAMTIGLVAGAYSSYAIATPLYAVWKTTEERFARLRKKHGDEVQRFVLNRLPEEAAKIAAAVNVAAPAAATEGAPVSGAVATEAAGTAGSDAPSKRAGSKKASSGKTSSSKGASRTSNHHYRRKGR</sequence>
<feature type="transmembrane region" description="Helical" evidence="9">
    <location>
        <begin position="678"/>
        <end position="699"/>
    </location>
</feature>
<feature type="compositionally biased region" description="Basic residues" evidence="11">
    <location>
        <begin position="873"/>
        <end position="882"/>
    </location>
</feature>
<protein>
    <recommendedName>
        <fullName evidence="9 10">Multifunctional fusion protein</fullName>
    </recommendedName>
    <domain>
        <recommendedName>
            <fullName evidence="9">Protein translocase subunit SecD</fullName>
        </recommendedName>
    </domain>
    <domain>
        <recommendedName>
            <fullName evidence="10">Protein-export membrane protein SecF</fullName>
        </recommendedName>
    </domain>
</protein>
<dbReference type="InterPro" id="IPR054384">
    <property type="entry name" value="SecDF_P1_head"/>
</dbReference>
<dbReference type="HAMAP" id="MF_01464_B">
    <property type="entry name" value="SecF_B"/>
    <property type="match status" value="1"/>
</dbReference>
<keyword evidence="16" id="KW-1185">Reference proteome</keyword>
<dbReference type="Gene3D" id="1.20.1640.10">
    <property type="entry name" value="Multidrug efflux transporter AcrB transmembrane domain"/>
    <property type="match status" value="2"/>
</dbReference>
<dbReference type="InterPro" id="IPR055344">
    <property type="entry name" value="SecD_SecF_C_bact"/>
</dbReference>
<feature type="transmembrane region" description="Helical" evidence="9">
    <location>
        <begin position="650"/>
        <end position="672"/>
    </location>
</feature>
<comment type="subcellular location">
    <subcellularLocation>
        <location evidence="1 9">Cell membrane</location>
        <topology evidence="1 9">Multi-pass membrane protein</topology>
    </subcellularLocation>
</comment>
<dbReference type="eggNOG" id="COG0342">
    <property type="taxonomic scope" value="Bacteria"/>
</dbReference>
<keyword evidence="3 9" id="KW-1003">Cell membrane</keyword>
<evidence type="ECO:0000313" key="15">
    <source>
        <dbReference type="EMBL" id="EEZ61472.1"/>
    </source>
</evidence>
<feature type="domain" description="Protein export membrane protein SecD/SecF C-terminal" evidence="12">
    <location>
        <begin position="605"/>
        <end position="782"/>
    </location>
</feature>
<evidence type="ECO:0000256" key="11">
    <source>
        <dbReference type="SAM" id="MobiDB-lite"/>
    </source>
</evidence>
<dbReference type="Pfam" id="PF07549">
    <property type="entry name" value="Sec_GG"/>
    <property type="match status" value="1"/>
</dbReference>
<dbReference type="InterPro" id="IPR048634">
    <property type="entry name" value="SecD_SecF_C"/>
</dbReference>
<dbReference type="InterPro" id="IPR022645">
    <property type="entry name" value="SecD/SecF_bac"/>
</dbReference>
<evidence type="ECO:0000259" key="13">
    <source>
        <dbReference type="Pfam" id="PF21760"/>
    </source>
</evidence>
<dbReference type="GO" id="GO:0006605">
    <property type="term" value="P:protein targeting"/>
    <property type="evidence" value="ECO:0007669"/>
    <property type="project" value="UniProtKB-UniRule"/>
</dbReference>
<dbReference type="AlphaFoldDB" id="D0WG59"/>
<accession>D0WG59</accession>
<dbReference type="NCBIfam" id="TIGR00916">
    <property type="entry name" value="2A0604s01"/>
    <property type="match status" value="2"/>
</dbReference>
<dbReference type="STRING" id="649764.HMPREF0762_00810"/>
<dbReference type="Proteomes" id="UP000006001">
    <property type="component" value="Unassembled WGS sequence"/>
</dbReference>
<comment type="caution">
    <text evidence="15">The sequence shown here is derived from an EMBL/GenBank/DDBJ whole genome shotgun (WGS) entry which is preliminary data.</text>
</comment>
<dbReference type="Pfam" id="PF02355">
    <property type="entry name" value="SecD_SecF_C"/>
    <property type="match status" value="2"/>
</dbReference>
<evidence type="ECO:0000256" key="3">
    <source>
        <dbReference type="ARBA" id="ARBA00022475"/>
    </source>
</evidence>
<dbReference type="Gene3D" id="3.30.70.3400">
    <property type="match status" value="1"/>
</dbReference>
<dbReference type="RefSeq" id="WP_006362060.1">
    <property type="nucleotide sequence ID" value="NZ_GG700630.1"/>
</dbReference>
<dbReference type="InterPro" id="IPR005791">
    <property type="entry name" value="SecD"/>
</dbReference>
<evidence type="ECO:0000256" key="8">
    <source>
        <dbReference type="ARBA" id="ARBA00023136"/>
    </source>
</evidence>
<dbReference type="GO" id="GO:0005886">
    <property type="term" value="C:plasma membrane"/>
    <property type="evidence" value="ECO:0007669"/>
    <property type="project" value="UniProtKB-SubCell"/>
</dbReference>
<comment type="caution">
    <text evidence="9">Lacks conserved residue(s) required for the propagation of feature annotation.</text>
</comment>
<dbReference type="InterPro" id="IPR048631">
    <property type="entry name" value="SecD_1st"/>
</dbReference>
<comment type="subunit">
    <text evidence="9">Forms a complex with SecF. Part of the essential Sec protein translocation apparatus which comprises SecA, SecYEG and auxiliary proteins SecDF. Other proteins may also be involved.</text>
</comment>
<dbReference type="PANTHER" id="PTHR30081:SF1">
    <property type="entry name" value="PROTEIN TRANSLOCASE SUBUNIT SECD"/>
    <property type="match status" value="1"/>
</dbReference>
<dbReference type="HOGENOM" id="CLU_007894_3_0_11"/>
<feature type="domain" description="Protein translocase subunit SecDF P1" evidence="13">
    <location>
        <begin position="74"/>
        <end position="132"/>
    </location>
</feature>
<dbReference type="EMBL" id="ACUX02000006">
    <property type="protein sequence ID" value="EEZ61472.1"/>
    <property type="molecule type" value="Genomic_DNA"/>
</dbReference>
<evidence type="ECO:0000256" key="5">
    <source>
        <dbReference type="ARBA" id="ARBA00022927"/>
    </source>
</evidence>
<comment type="function">
    <text evidence="9">Part of the Sec protein translocase complex. Interacts with the SecYEG preprotein conducting channel. SecDF uses the proton motive force (PMF) to complete protein translocation after the ATP-dependent function of SecA.</text>
</comment>
<evidence type="ECO:0000259" key="14">
    <source>
        <dbReference type="Pfam" id="PF22599"/>
    </source>
</evidence>
<keyword evidence="2 9" id="KW-0813">Transport</keyword>
<keyword evidence="6 9" id="KW-1133">Transmembrane helix</keyword>
<comment type="similarity">
    <text evidence="10">Belongs to the SecD/SecF family. SecF subfamily.</text>
</comment>
<feature type="domain" description="Protein export membrane protein SecD/SecF C-terminal" evidence="12">
    <location>
        <begin position="280"/>
        <end position="455"/>
    </location>
</feature>
<evidence type="ECO:0000256" key="6">
    <source>
        <dbReference type="ARBA" id="ARBA00022989"/>
    </source>
</evidence>
<keyword evidence="4 9" id="KW-0812">Transmembrane</keyword>
<gene>
    <name evidence="9 15" type="primary">secD</name>
    <name evidence="10" type="synonym">secF</name>
    <name evidence="15" type="ORF">HMPREF0762_00810</name>
</gene>
<feature type="transmembrane region" description="Helical" evidence="9">
    <location>
        <begin position="21"/>
        <end position="39"/>
    </location>
</feature>
<feature type="transmembrane region" description="Helical" evidence="9">
    <location>
        <begin position="325"/>
        <end position="345"/>
    </location>
</feature>
<feature type="transmembrane region" description="Helical" evidence="9">
    <location>
        <begin position="297"/>
        <end position="318"/>
    </location>
</feature>
<comment type="subunit">
    <text evidence="10">Forms a complex with SecD. Part of the essential Sec protein translocation apparatus which comprises SecA, SecYEG and auxiliary proteins SecDF. Other proteins may also be involved.</text>
</comment>
<feature type="transmembrane region" description="Helical" evidence="9">
    <location>
        <begin position="622"/>
        <end position="643"/>
    </location>
</feature>
<reference evidence="15" key="1">
    <citation type="submission" date="2009-10" db="EMBL/GenBank/DDBJ databases">
        <authorList>
            <person name="Weinstock G."/>
            <person name="Sodergren E."/>
            <person name="Clifton S."/>
            <person name="Fulton L."/>
            <person name="Fulton B."/>
            <person name="Courtney L."/>
            <person name="Fronick C."/>
            <person name="Harrison M."/>
            <person name="Strong C."/>
            <person name="Farmer C."/>
            <person name="Delahaunty K."/>
            <person name="Markovic C."/>
            <person name="Hall O."/>
            <person name="Minx P."/>
            <person name="Tomlinson C."/>
            <person name="Mitreva M."/>
            <person name="Nelson J."/>
            <person name="Hou S."/>
            <person name="Wollam A."/>
            <person name="Pepin K.H."/>
            <person name="Johnson M."/>
            <person name="Bhonagiri V."/>
            <person name="Nash W.E."/>
            <person name="Warren W."/>
            <person name="Chinwalla A."/>
            <person name="Mardis E.R."/>
            <person name="Wilson R.K."/>
        </authorList>
    </citation>
    <scope>NUCLEOTIDE SEQUENCE [LARGE SCALE GENOMIC DNA]</scope>
    <source>
        <strain evidence="15">ATCC 700122</strain>
    </source>
</reference>
<feature type="transmembrane region" description="Helical" evidence="9">
    <location>
        <begin position="397"/>
        <end position="422"/>
    </location>
</feature>
<dbReference type="OrthoDB" id="5240379at2"/>
<dbReference type="eggNOG" id="COG0341">
    <property type="taxonomic scope" value="Bacteria"/>
</dbReference>
<feature type="compositionally biased region" description="Low complexity" evidence="11">
    <location>
        <begin position="856"/>
        <end position="872"/>
    </location>
</feature>
<evidence type="ECO:0000259" key="12">
    <source>
        <dbReference type="Pfam" id="PF02355"/>
    </source>
</evidence>
<keyword evidence="8 9" id="KW-0472">Membrane</keyword>
<dbReference type="GO" id="GO:0043952">
    <property type="term" value="P:protein transport by the Sec complex"/>
    <property type="evidence" value="ECO:0007669"/>
    <property type="project" value="UniProtKB-UniRule"/>
</dbReference>
<evidence type="ECO:0000256" key="7">
    <source>
        <dbReference type="ARBA" id="ARBA00023010"/>
    </source>
</evidence>
<proteinExistence type="inferred from homology"/>
<feature type="domain" description="SecDF P1 head subdomain" evidence="14">
    <location>
        <begin position="180"/>
        <end position="279"/>
    </location>
</feature>
<feature type="transmembrane region" description="Helical" evidence="9">
    <location>
        <begin position="755"/>
        <end position="781"/>
    </location>
</feature>
<dbReference type="Pfam" id="PF21760">
    <property type="entry name" value="SecD_1st"/>
    <property type="match status" value="1"/>
</dbReference>
<organism evidence="15 16">
    <name type="scientific">Slackia exigua (strain ATCC 700122 / DSM 15923 / CIP 105133 / JCM 11022 / KCTC 5966 / S-7)</name>
    <dbReference type="NCBI Taxonomy" id="649764"/>
    <lineage>
        <taxon>Bacteria</taxon>
        <taxon>Bacillati</taxon>
        <taxon>Actinomycetota</taxon>
        <taxon>Coriobacteriia</taxon>
        <taxon>Eggerthellales</taxon>
        <taxon>Eggerthellaceae</taxon>
        <taxon>Slackia</taxon>
    </lineage>
</organism>
<dbReference type="HAMAP" id="MF_01463_B">
    <property type="entry name" value="SecD_B"/>
    <property type="match status" value="1"/>
</dbReference>
<dbReference type="PRINTS" id="PR01755">
    <property type="entry name" value="SECFTRNLCASE"/>
</dbReference>
<dbReference type="InterPro" id="IPR022646">
    <property type="entry name" value="SecD/SecF_CS"/>
</dbReference>
<name>D0WG59_SLAES</name>
<feature type="transmembrane region" description="Helical" evidence="9">
    <location>
        <begin position="508"/>
        <end position="529"/>
    </location>
</feature>
<dbReference type="GeneID" id="85007390"/>
<comment type="similarity">
    <text evidence="9">Belongs to the SecD/SecF family. SecD subfamily.</text>
</comment>
<evidence type="ECO:0000256" key="9">
    <source>
        <dbReference type="HAMAP-Rule" id="MF_01463"/>
    </source>
</evidence>
<dbReference type="Gene3D" id="3.30.1360.200">
    <property type="match status" value="1"/>
</dbReference>
<dbReference type="GO" id="GO:0015450">
    <property type="term" value="F:protein-transporting ATPase activity"/>
    <property type="evidence" value="ECO:0007669"/>
    <property type="project" value="InterPro"/>
</dbReference>
<dbReference type="Pfam" id="PF22599">
    <property type="entry name" value="SecDF_P1_head"/>
    <property type="match status" value="1"/>
</dbReference>
<dbReference type="SUPFAM" id="SSF82866">
    <property type="entry name" value="Multidrug efflux transporter AcrB transmembrane domain"/>
    <property type="match status" value="2"/>
</dbReference>
<evidence type="ECO:0000256" key="1">
    <source>
        <dbReference type="ARBA" id="ARBA00004651"/>
    </source>
</evidence>
<dbReference type="NCBIfam" id="TIGR00966">
    <property type="entry name" value="transloc_SecF"/>
    <property type="match status" value="1"/>
</dbReference>
<feature type="region of interest" description="Disordered" evidence="11">
    <location>
        <begin position="840"/>
        <end position="882"/>
    </location>
</feature>
<feature type="transmembrane region" description="Helical" evidence="9">
    <location>
        <begin position="428"/>
        <end position="447"/>
    </location>
</feature>
<feature type="transmembrane region" description="Helical" evidence="9">
    <location>
        <begin position="351"/>
        <end position="376"/>
    </location>
</feature>
<dbReference type="NCBIfam" id="TIGR01129">
    <property type="entry name" value="secD"/>
    <property type="match status" value="1"/>
</dbReference>
<feature type="transmembrane region" description="Helical" evidence="9">
    <location>
        <begin position="726"/>
        <end position="749"/>
    </location>
</feature>
<evidence type="ECO:0000256" key="2">
    <source>
        <dbReference type="ARBA" id="ARBA00022448"/>
    </source>
</evidence>
<dbReference type="GO" id="GO:0065002">
    <property type="term" value="P:intracellular protein transmembrane transport"/>
    <property type="evidence" value="ECO:0007669"/>
    <property type="project" value="UniProtKB-UniRule"/>
</dbReference>
<dbReference type="PANTHER" id="PTHR30081">
    <property type="entry name" value="PROTEIN-EXPORT MEMBRANE PROTEIN SEC"/>
    <property type="match status" value="1"/>
</dbReference>
<evidence type="ECO:0000256" key="10">
    <source>
        <dbReference type="HAMAP-Rule" id="MF_01464"/>
    </source>
</evidence>
<evidence type="ECO:0000313" key="16">
    <source>
        <dbReference type="Proteomes" id="UP000006001"/>
    </source>
</evidence>
<dbReference type="InterPro" id="IPR005665">
    <property type="entry name" value="SecF_bac"/>
</dbReference>
<evidence type="ECO:0000256" key="4">
    <source>
        <dbReference type="ARBA" id="ARBA00022692"/>
    </source>
</evidence>
<keyword evidence="7 9" id="KW-0811">Translocation</keyword>
<dbReference type="InterPro" id="IPR022813">
    <property type="entry name" value="SecD/SecF_arch_bac"/>
</dbReference>
<keyword evidence="5 9" id="KW-0653">Protein transport</keyword>